<dbReference type="FunFam" id="3.90.1150.10:FF:000006">
    <property type="entry name" value="Phosphoserine aminotransferase"/>
    <property type="match status" value="1"/>
</dbReference>
<evidence type="ECO:0000256" key="1">
    <source>
        <dbReference type="ARBA" id="ARBA00001933"/>
    </source>
</evidence>
<dbReference type="EMBL" id="JOKZ01000021">
    <property type="protein sequence ID" value="KKP06669.1"/>
    <property type="molecule type" value="Genomic_DNA"/>
</dbReference>
<comment type="pathway">
    <text evidence="2">Amino-acid biosynthesis; L-serine biosynthesis; L-serine from 3-phospho-D-glycerate: step 2/3.</text>
</comment>
<comment type="cofactor">
    <cofactor evidence="1">
        <name>pyridoxal 5'-phosphate</name>
        <dbReference type="ChEBI" id="CHEBI:597326"/>
    </cofactor>
</comment>
<dbReference type="FunFam" id="3.40.640.10:FF:000082">
    <property type="entry name" value="Phosphoserine aminotransferase"/>
    <property type="match status" value="1"/>
</dbReference>
<sequence length="420" mass="45181">MPAREDITYFGAGPALLPTETLERAAQALVNFNGTGLGLAEHSHRSEIANTIINEAKADLATFLDIPDDYEILFMQGGGTGEFSATAYNLVGSWVANKQAEISSQNNSEQLLNDAVNNDLKLDYIVTGSWSAKAAAEAARLFGQDKVNIVADAKLSNNGKFGIIPDESTWKLSKNAALVYYCDNETVDGVEFAGFPKILAPGPDGKGPIVVADMSSNILSRKVDVKNFSVIFFGAQKNLGSAGITVVIIKKSLIAPITKQPSAQTMRQLGLPIPPIILQYDTIAQNNSLYNTLSIFDVYIAGQVLKRALANFPDNVSGQEKLAKQKAELIYNALDSHPDAYRVVPDKSVRSRMNICFRVTKGGDIDAAEKDFLKQSTALGLTGLKGHRSVGGIRASNYNSITLEGAQKLAQFLVDFAKAS</sequence>
<keyword evidence="6" id="KW-0028">Amino-acid biosynthesis</keyword>
<evidence type="ECO:0000259" key="12">
    <source>
        <dbReference type="Pfam" id="PF00266"/>
    </source>
</evidence>
<dbReference type="InterPro" id="IPR015421">
    <property type="entry name" value="PyrdxlP-dep_Trfase_major"/>
</dbReference>
<evidence type="ECO:0000256" key="11">
    <source>
        <dbReference type="ARBA" id="ARBA00049007"/>
    </source>
</evidence>
<evidence type="ECO:0000256" key="8">
    <source>
        <dbReference type="ARBA" id="ARBA00022898"/>
    </source>
</evidence>
<dbReference type="InterPro" id="IPR000192">
    <property type="entry name" value="Aminotrans_V_dom"/>
</dbReference>
<reference evidence="14" key="1">
    <citation type="journal article" date="2015" name="Genome Announc.">
        <title>Draft whole-genome sequence of the biocontrol agent Trichoderma harzianum T6776.</title>
        <authorList>
            <person name="Baroncelli R."/>
            <person name="Piaggeschi G."/>
            <person name="Fiorini L."/>
            <person name="Bertolini E."/>
            <person name="Zapparata A."/>
            <person name="Pe M.E."/>
            <person name="Sarrocco S."/>
            <person name="Vannacci G."/>
        </authorList>
    </citation>
    <scope>NUCLEOTIDE SEQUENCE [LARGE SCALE GENOMIC DNA]</scope>
    <source>
        <strain evidence="14">T6776</strain>
    </source>
</reference>
<dbReference type="OrthoDB" id="1703350at2759"/>
<comment type="catalytic activity">
    <reaction evidence="11">
        <text>O-phospho-L-serine + 2-oxoglutarate = 3-phosphooxypyruvate + L-glutamate</text>
        <dbReference type="Rhea" id="RHEA:14329"/>
        <dbReference type="ChEBI" id="CHEBI:16810"/>
        <dbReference type="ChEBI" id="CHEBI:18110"/>
        <dbReference type="ChEBI" id="CHEBI:29985"/>
        <dbReference type="ChEBI" id="CHEBI:57524"/>
        <dbReference type="EC" id="2.6.1.52"/>
    </reaction>
</comment>
<dbReference type="GO" id="GO:0005737">
    <property type="term" value="C:cytoplasm"/>
    <property type="evidence" value="ECO:0007669"/>
    <property type="project" value="TreeGrafter"/>
</dbReference>
<organism evidence="13 14">
    <name type="scientific">Trichoderma harzianum</name>
    <name type="common">Hypocrea lixii</name>
    <dbReference type="NCBI Taxonomy" id="5544"/>
    <lineage>
        <taxon>Eukaryota</taxon>
        <taxon>Fungi</taxon>
        <taxon>Dikarya</taxon>
        <taxon>Ascomycota</taxon>
        <taxon>Pezizomycotina</taxon>
        <taxon>Sordariomycetes</taxon>
        <taxon>Hypocreomycetidae</taxon>
        <taxon>Hypocreales</taxon>
        <taxon>Hypocreaceae</taxon>
        <taxon>Trichoderma</taxon>
    </lineage>
</organism>
<comment type="caution">
    <text evidence="13">The sequence shown here is derived from an EMBL/GenBank/DDBJ whole genome shotgun (WGS) entry which is preliminary data.</text>
</comment>
<evidence type="ECO:0000256" key="7">
    <source>
        <dbReference type="ARBA" id="ARBA00022679"/>
    </source>
</evidence>
<dbReference type="Pfam" id="PF00266">
    <property type="entry name" value="Aminotran_5"/>
    <property type="match status" value="2"/>
</dbReference>
<dbReference type="PANTHER" id="PTHR43247:SF1">
    <property type="entry name" value="PHOSPHOSERINE AMINOTRANSFERASE"/>
    <property type="match status" value="1"/>
</dbReference>
<dbReference type="InterPro" id="IPR022278">
    <property type="entry name" value="Pser_aminoTfrase"/>
</dbReference>
<dbReference type="EC" id="2.6.1.52" evidence="4"/>
<dbReference type="Gene3D" id="3.90.1150.10">
    <property type="entry name" value="Aspartate Aminotransferase, domain 1"/>
    <property type="match status" value="1"/>
</dbReference>
<dbReference type="PIRSF" id="PIRSF000525">
    <property type="entry name" value="SerC"/>
    <property type="match status" value="1"/>
</dbReference>
<dbReference type="GO" id="GO:0006564">
    <property type="term" value="P:L-serine biosynthetic process"/>
    <property type="evidence" value="ECO:0007669"/>
    <property type="project" value="UniProtKB-KW"/>
</dbReference>
<evidence type="ECO:0000256" key="3">
    <source>
        <dbReference type="ARBA" id="ARBA00006904"/>
    </source>
</evidence>
<dbReference type="Proteomes" id="UP000034112">
    <property type="component" value="Unassembled WGS sequence"/>
</dbReference>
<evidence type="ECO:0000313" key="13">
    <source>
        <dbReference type="EMBL" id="KKP06669.1"/>
    </source>
</evidence>
<dbReference type="GO" id="GO:0030170">
    <property type="term" value="F:pyridoxal phosphate binding"/>
    <property type="evidence" value="ECO:0007669"/>
    <property type="project" value="TreeGrafter"/>
</dbReference>
<evidence type="ECO:0000313" key="14">
    <source>
        <dbReference type="Proteomes" id="UP000034112"/>
    </source>
</evidence>
<keyword evidence="8" id="KW-0663">Pyridoxal phosphate</keyword>
<keyword evidence="9" id="KW-0718">Serine biosynthesis</keyword>
<dbReference type="Gene3D" id="3.40.640.10">
    <property type="entry name" value="Type I PLP-dependent aspartate aminotransferase-like (Major domain)"/>
    <property type="match status" value="1"/>
</dbReference>
<dbReference type="AlphaFoldDB" id="A0A0G0AQ76"/>
<dbReference type="OMA" id="AFVYFCD"/>
<accession>A0A0G0AQ76</accession>
<evidence type="ECO:0000256" key="4">
    <source>
        <dbReference type="ARBA" id="ARBA00013030"/>
    </source>
</evidence>
<keyword evidence="7 13" id="KW-0808">Transferase</keyword>
<evidence type="ECO:0000256" key="6">
    <source>
        <dbReference type="ARBA" id="ARBA00022605"/>
    </source>
</evidence>
<dbReference type="UniPathway" id="UPA00135">
    <property type="reaction ID" value="UER00197"/>
</dbReference>
<comment type="catalytic activity">
    <reaction evidence="10">
        <text>4-(phosphooxy)-L-threonine + 2-oxoglutarate = (R)-3-hydroxy-2-oxo-4-phosphooxybutanoate + L-glutamate</text>
        <dbReference type="Rhea" id="RHEA:16573"/>
        <dbReference type="ChEBI" id="CHEBI:16810"/>
        <dbReference type="ChEBI" id="CHEBI:29985"/>
        <dbReference type="ChEBI" id="CHEBI:58452"/>
        <dbReference type="ChEBI" id="CHEBI:58538"/>
        <dbReference type="EC" id="2.6.1.52"/>
    </reaction>
</comment>
<keyword evidence="5 13" id="KW-0032">Aminotransferase</keyword>
<evidence type="ECO:0000256" key="5">
    <source>
        <dbReference type="ARBA" id="ARBA00022576"/>
    </source>
</evidence>
<gene>
    <name evidence="13" type="ORF">THAR02_01266</name>
</gene>
<feature type="domain" description="Aminotransferase class V" evidence="12">
    <location>
        <begin position="121"/>
        <end position="409"/>
    </location>
</feature>
<evidence type="ECO:0000256" key="10">
    <source>
        <dbReference type="ARBA" id="ARBA00047630"/>
    </source>
</evidence>
<evidence type="ECO:0000256" key="9">
    <source>
        <dbReference type="ARBA" id="ARBA00023299"/>
    </source>
</evidence>
<dbReference type="InterPro" id="IPR015422">
    <property type="entry name" value="PyrdxlP-dep_Trfase_small"/>
</dbReference>
<name>A0A0G0AQ76_TRIHA</name>
<dbReference type="GO" id="GO:0004648">
    <property type="term" value="F:O-phospho-L-serine:2-oxoglutarate aminotransferase activity"/>
    <property type="evidence" value="ECO:0007669"/>
    <property type="project" value="UniProtKB-EC"/>
</dbReference>
<proteinExistence type="inferred from homology"/>
<protein>
    <recommendedName>
        <fullName evidence="4">phosphoserine transaminase</fullName>
        <ecNumber evidence="4">2.6.1.52</ecNumber>
    </recommendedName>
</protein>
<dbReference type="InterPro" id="IPR015424">
    <property type="entry name" value="PyrdxlP-dep_Trfase"/>
</dbReference>
<dbReference type="NCBIfam" id="NF003764">
    <property type="entry name" value="PRK05355.1"/>
    <property type="match status" value="1"/>
</dbReference>
<dbReference type="PANTHER" id="PTHR43247">
    <property type="entry name" value="PHOSPHOSERINE AMINOTRANSFERASE"/>
    <property type="match status" value="1"/>
</dbReference>
<evidence type="ECO:0000256" key="2">
    <source>
        <dbReference type="ARBA" id="ARBA00005099"/>
    </source>
</evidence>
<feature type="domain" description="Aminotransferase class V" evidence="12">
    <location>
        <begin position="9"/>
        <end position="98"/>
    </location>
</feature>
<dbReference type="HAMAP" id="MF_00160">
    <property type="entry name" value="SerC_aminotrans_5"/>
    <property type="match status" value="1"/>
</dbReference>
<comment type="similarity">
    <text evidence="3">Belongs to the class-V pyridoxal-phosphate-dependent aminotransferase family. SerC subfamily.</text>
</comment>
<dbReference type="SUPFAM" id="SSF53383">
    <property type="entry name" value="PLP-dependent transferases"/>
    <property type="match status" value="1"/>
</dbReference>